<dbReference type="PANTHER" id="PTHR13563:SF5">
    <property type="entry name" value="TRNA METHYLTRANSFERASE 10 HOMOLOG C"/>
    <property type="match status" value="1"/>
</dbReference>
<organism evidence="22 23">
    <name type="scientific">Hemibagrus guttatus</name>
    <dbReference type="NCBI Taxonomy" id="175788"/>
    <lineage>
        <taxon>Eukaryota</taxon>
        <taxon>Metazoa</taxon>
        <taxon>Chordata</taxon>
        <taxon>Craniata</taxon>
        <taxon>Vertebrata</taxon>
        <taxon>Euteleostomi</taxon>
        <taxon>Actinopterygii</taxon>
        <taxon>Neopterygii</taxon>
        <taxon>Teleostei</taxon>
        <taxon>Ostariophysi</taxon>
        <taxon>Siluriformes</taxon>
        <taxon>Bagridae</taxon>
        <taxon>Hemibagrus</taxon>
    </lineage>
</organism>
<dbReference type="GO" id="GO:0097745">
    <property type="term" value="P:mitochondrial tRNA 5'-end processing"/>
    <property type="evidence" value="ECO:0007669"/>
    <property type="project" value="TreeGrafter"/>
</dbReference>
<comment type="catalytic activity">
    <reaction evidence="18">
        <text>guanosine(9) in tRNA + S-adenosyl-L-methionine = N(1)-methylguanosine(9) in tRNA + S-adenosyl-L-homocysteine + H(+)</text>
        <dbReference type="Rhea" id="RHEA:43156"/>
        <dbReference type="Rhea" id="RHEA-COMP:10367"/>
        <dbReference type="Rhea" id="RHEA-COMP:10368"/>
        <dbReference type="ChEBI" id="CHEBI:15378"/>
        <dbReference type="ChEBI" id="CHEBI:57856"/>
        <dbReference type="ChEBI" id="CHEBI:59789"/>
        <dbReference type="ChEBI" id="CHEBI:73542"/>
        <dbReference type="ChEBI" id="CHEBI:74269"/>
        <dbReference type="EC" id="2.1.1.221"/>
    </reaction>
</comment>
<evidence type="ECO:0000256" key="16">
    <source>
        <dbReference type="ARBA" id="ARBA00033019"/>
    </source>
</evidence>
<dbReference type="InterPro" id="IPR007356">
    <property type="entry name" value="tRNA_m1G_MeTrfase_euk"/>
</dbReference>
<keyword evidence="5" id="KW-0489">Methyltransferase</keyword>
<evidence type="ECO:0000256" key="18">
    <source>
        <dbReference type="ARBA" id="ARBA00048434"/>
    </source>
</evidence>
<dbReference type="EC" id="2.1.1.221" evidence="3"/>
<feature type="domain" description="SAM-dependent MTase TRM10-type" evidence="21">
    <location>
        <begin position="411"/>
        <end position="604"/>
    </location>
</feature>
<feature type="region of interest" description="Disordered" evidence="20">
    <location>
        <begin position="274"/>
        <end position="301"/>
    </location>
</feature>
<dbReference type="GO" id="GO:0032259">
    <property type="term" value="P:methylation"/>
    <property type="evidence" value="ECO:0007669"/>
    <property type="project" value="UniProtKB-KW"/>
</dbReference>
<evidence type="ECO:0000256" key="15">
    <source>
        <dbReference type="ARBA" id="ARBA00031759"/>
    </source>
</evidence>
<dbReference type="EC" id="2.1.1.218" evidence="2"/>
<dbReference type="GO" id="GO:0070131">
    <property type="term" value="P:positive regulation of mitochondrial translation"/>
    <property type="evidence" value="ECO:0007669"/>
    <property type="project" value="TreeGrafter"/>
</dbReference>
<feature type="compositionally biased region" description="Acidic residues" evidence="20">
    <location>
        <begin position="289"/>
        <end position="299"/>
    </location>
</feature>
<evidence type="ECO:0000313" key="23">
    <source>
        <dbReference type="Proteomes" id="UP001274896"/>
    </source>
</evidence>
<sequence>MDEAKMRRRERTEPRIRWWKLKEEDCCVKFRVKMGQMLRVDEVVYLDKGSQSDSPAPGFVYMSPGALGHHGMLMVLIQDKGTIRCGVWSWRAVAHEGLERGSQIPYVRWALEESCAVLLMNPNEGAITPEEHVLQVWDQLLLNSTAEQIAVVAHGYGGLAFVHLLCCRLEEIQQRKCAVAFVDSSHNLWHQPLKPSGHDWIKPMMFVRVHSVAVLRRFFPPASTLVKYHASNPSTSCSALCTTRSLSTGWTLKKDAPQHKPELDLDVWKSVMRSQASQNEKAKHREEETATEEEDDDSPIEASRTLVDMWRQAGKKVPENITDEQLETLAELTTKSSKRKFLKYLAIKEGYKKANKEKKEKKKADRLTDVNKEEAGRTVCLEEAEEEGEGEPKLRNTYLMQFWTRSIDKALGWRAAQAMQFGQPLVYDMSYDQHMTRRELENTISQLMESEGWNRRSVDPFHLHFCNLQPDGAYKHELLKRYGQETWDRLFITATSQRHVDTFPREDLVYLTADSPNTLRTFDHSKVYIIGAMVDRSIQTGVSLANAKRLNLSTARLPLDEYLHWEIGAKNLTLDQMIRIMLMAKETGSWEKALEFVPKRKHDGFHQQRSKDSVQRSEKASKPERTFRGNTEKIFVSKQRQKNLNTRDVQSKPTFRSENESGMNKLRIVLRNKLEEHRLERKRNWWEEE</sequence>
<dbReference type="InterPro" id="IPR028564">
    <property type="entry name" value="MT_TRM10-typ"/>
</dbReference>
<feature type="region of interest" description="Disordered" evidence="20">
    <location>
        <begin position="601"/>
        <end position="660"/>
    </location>
</feature>
<gene>
    <name evidence="22" type="ORF">QTP70_009882</name>
</gene>
<evidence type="ECO:0000256" key="1">
    <source>
        <dbReference type="ARBA" id="ARBA00004173"/>
    </source>
</evidence>
<accession>A0AAE0UKN2</accession>
<dbReference type="InterPro" id="IPR053858">
    <property type="entry name" value="Arb2_dom"/>
</dbReference>
<dbReference type="GO" id="GO:0005654">
    <property type="term" value="C:nucleoplasm"/>
    <property type="evidence" value="ECO:0007669"/>
    <property type="project" value="TreeGrafter"/>
</dbReference>
<dbReference type="GO" id="GO:0005739">
    <property type="term" value="C:mitochondrion"/>
    <property type="evidence" value="ECO:0007669"/>
    <property type="project" value="UniProtKB-SubCell"/>
</dbReference>
<keyword evidence="10" id="KW-0175">Coiled coil</keyword>
<dbReference type="EMBL" id="JAUCMX010000025">
    <property type="protein sequence ID" value="KAK3510539.1"/>
    <property type="molecule type" value="Genomic_DNA"/>
</dbReference>
<feature type="compositionally biased region" description="Basic and acidic residues" evidence="20">
    <location>
        <begin position="601"/>
        <end position="631"/>
    </location>
</feature>
<dbReference type="CDD" id="cd18102">
    <property type="entry name" value="Trm10_MRRP1"/>
    <property type="match status" value="1"/>
</dbReference>
<evidence type="ECO:0000256" key="4">
    <source>
        <dbReference type="ARBA" id="ARBA00014681"/>
    </source>
</evidence>
<evidence type="ECO:0000313" key="22">
    <source>
        <dbReference type="EMBL" id="KAK3510539.1"/>
    </source>
</evidence>
<evidence type="ECO:0000256" key="17">
    <source>
        <dbReference type="ARBA" id="ARBA00048278"/>
    </source>
</evidence>
<reference evidence="22" key="1">
    <citation type="submission" date="2023-06" db="EMBL/GenBank/DDBJ databases">
        <title>Male Hemibagrus guttatus genome.</title>
        <authorList>
            <person name="Bian C."/>
        </authorList>
    </citation>
    <scope>NUCLEOTIDE SEQUENCE</scope>
    <source>
        <strain evidence="22">Male_cb2023</strain>
        <tissue evidence="22">Muscle</tissue>
    </source>
</reference>
<dbReference type="AlphaFoldDB" id="A0AAE0UKN2"/>
<dbReference type="FunFam" id="3.40.1280.30:FF:000003">
    <property type="entry name" value="tRNA methyltransferase 10C, mitochondrial RNase P subunit"/>
    <property type="match status" value="1"/>
</dbReference>
<keyword evidence="6" id="KW-0808">Transferase</keyword>
<comment type="catalytic activity">
    <reaction evidence="17">
        <text>adenosine(9) in tRNA + S-adenosyl-L-methionine = N(1)-methyladenosine(9) in tRNA + S-adenosyl-L-homocysteine + H(+)</text>
        <dbReference type="Rhea" id="RHEA:43148"/>
        <dbReference type="Rhea" id="RHEA-COMP:10363"/>
        <dbReference type="Rhea" id="RHEA-COMP:10364"/>
        <dbReference type="ChEBI" id="CHEBI:15378"/>
        <dbReference type="ChEBI" id="CHEBI:57856"/>
        <dbReference type="ChEBI" id="CHEBI:59789"/>
        <dbReference type="ChEBI" id="CHEBI:74411"/>
        <dbReference type="ChEBI" id="CHEBI:74491"/>
        <dbReference type="EC" id="2.1.1.218"/>
    </reaction>
</comment>
<dbReference type="GO" id="GO:0160106">
    <property type="term" value="F:tRNA (adenine(9)-N1)-methyltransferase activity"/>
    <property type="evidence" value="ECO:0007669"/>
    <property type="project" value="UniProtKB-EC"/>
</dbReference>
<dbReference type="InterPro" id="IPR025812">
    <property type="entry name" value="Trm10_C_MTase_dom"/>
</dbReference>
<keyword evidence="23" id="KW-1185">Reference proteome</keyword>
<feature type="compositionally biased region" description="Polar residues" evidence="20">
    <location>
        <begin position="642"/>
        <end position="660"/>
    </location>
</feature>
<evidence type="ECO:0000256" key="10">
    <source>
        <dbReference type="ARBA" id="ARBA00023054"/>
    </source>
</evidence>
<evidence type="ECO:0000256" key="8">
    <source>
        <dbReference type="ARBA" id="ARBA00022694"/>
    </source>
</evidence>
<evidence type="ECO:0000256" key="14">
    <source>
        <dbReference type="ARBA" id="ARBA00030623"/>
    </source>
</evidence>
<evidence type="ECO:0000256" key="20">
    <source>
        <dbReference type="SAM" id="MobiDB-lite"/>
    </source>
</evidence>
<comment type="caution">
    <text evidence="22">The sequence shown here is derived from an EMBL/GenBank/DDBJ whole genome shotgun (WGS) entry which is preliminary data.</text>
</comment>
<protein>
    <recommendedName>
        <fullName evidence="4">tRNA methyltransferase 10 homolog C</fullName>
        <ecNumber evidence="2">2.1.1.218</ecNumber>
        <ecNumber evidence="3">2.1.1.221</ecNumber>
    </recommendedName>
    <alternativeName>
        <fullName evidence="14">Mitochondrial ribonuclease P protein 1</fullName>
    </alternativeName>
    <alternativeName>
        <fullName evidence="13">RNA (guanine-9-)-methyltransferase domain-containing protein 1</fullName>
    </alternativeName>
    <alternativeName>
        <fullName evidence="15">mRNA methyladenosine-N(1)-methyltransferase</fullName>
    </alternativeName>
    <alternativeName>
        <fullName evidence="16">tRNA (adenine(9)-N(1))-methyltransferase</fullName>
    </alternativeName>
    <alternativeName>
        <fullName evidence="12">tRNA (guanine(9)-N(1))-methyltransferase</fullName>
    </alternativeName>
</protein>
<comment type="subcellular location">
    <subcellularLocation>
        <location evidence="1">Mitochondrion</location>
    </subcellularLocation>
</comment>
<proteinExistence type="predicted"/>
<evidence type="ECO:0000256" key="9">
    <source>
        <dbReference type="ARBA" id="ARBA00022946"/>
    </source>
</evidence>
<evidence type="ECO:0000256" key="19">
    <source>
        <dbReference type="ARBA" id="ARBA00048481"/>
    </source>
</evidence>
<keyword evidence="7" id="KW-0949">S-adenosyl-L-methionine</keyword>
<evidence type="ECO:0000256" key="7">
    <source>
        <dbReference type="ARBA" id="ARBA00022691"/>
    </source>
</evidence>
<name>A0AAE0UKN2_9TELE</name>
<evidence type="ECO:0000256" key="5">
    <source>
        <dbReference type="ARBA" id="ARBA00022603"/>
    </source>
</evidence>
<dbReference type="InterPro" id="IPR038459">
    <property type="entry name" value="MT_TRM10-typ_sf"/>
</dbReference>
<evidence type="ECO:0000256" key="3">
    <source>
        <dbReference type="ARBA" id="ARBA00012797"/>
    </source>
</evidence>
<dbReference type="PANTHER" id="PTHR13563">
    <property type="entry name" value="TRNA (GUANINE-9-) METHYLTRANSFERASE"/>
    <property type="match status" value="1"/>
</dbReference>
<dbReference type="GO" id="GO:0000049">
    <property type="term" value="F:tRNA binding"/>
    <property type="evidence" value="ECO:0007669"/>
    <property type="project" value="TreeGrafter"/>
</dbReference>
<evidence type="ECO:0000256" key="13">
    <source>
        <dbReference type="ARBA" id="ARBA00029803"/>
    </source>
</evidence>
<evidence type="ECO:0000256" key="11">
    <source>
        <dbReference type="ARBA" id="ARBA00023128"/>
    </source>
</evidence>
<evidence type="ECO:0000256" key="6">
    <source>
        <dbReference type="ARBA" id="ARBA00022679"/>
    </source>
</evidence>
<dbReference type="Gene3D" id="3.40.1280.30">
    <property type="match status" value="1"/>
</dbReference>
<keyword evidence="11" id="KW-0496">Mitochondrion</keyword>
<evidence type="ECO:0000256" key="12">
    <source>
        <dbReference type="ARBA" id="ARBA00029727"/>
    </source>
</evidence>
<evidence type="ECO:0000259" key="21">
    <source>
        <dbReference type="PROSITE" id="PS51675"/>
    </source>
</evidence>
<evidence type="ECO:0000256" key="2">
    <source>
        <dbReference type="ARBA" id="ARBA00012794"/>
    </source>
</evidence>
<dbReference type="PROSITE" id="PS51675">
    <property type="entry name" value="SAM_MT_TRM10"/>
    <property type="match status" value="1"/>
</dbReference>
<keyword evidence="9" id="KW-0809">Transit peptide</keyword>
<dbReference type="GO" id="GO:0052905">
    <property type="term" value="F:tRNA (guanosine(9)-N1)-methyltransferase activity"/>
    <property type="evidence" value="ECO:0007669"/>
    <property type="project" value="UniProtKB-EC"/>
</dbReference>
<dbReference type="Proteomes" id="UP001274896">
    <property type="component" value="Unassembled WGS sequence"/>
</dbReference>
<comment type="catalytic activity">
    <reaction evidence="19">
        <text>an adenosine in mRNA + S-adenosyl-L-methionine = an N(1)-methyladenosine in mRNA + S-adenosyl-L-homocysteine + H(+)</text>
        <dbReference type="Rhea" id="RHEA:55392"/>
        <dbReference type="Rhea" id="RHEA-COMP:12414"/>
        <dbReference type="Rhea" id="RHEA-COMP:12415"/>
        <dbReference type="ChEBI" id="CHEBI:15378"/>
        <dbReference type="ChEBI" id="CHEBI:57856"/>
        <dbReference type="ChEBI" id="CHEBI:59789"/>
        <dbReference type="ChEBI" id="CHEBI:74411"/>
        <dbReference type="ChEBI" id="CHEBI:74491"/>
    </reaction>
</comment>
<dbReference type="Pfam" id="PF22749">
    <property type="entry name" value="Arb2"/>
    <property type="match status" value="2"/>
</dbReference>
<keyword evidence="8" id="KW-0819">tRNA processing</keyword>